<dbReference type="Pfam" id="PF02321">
    <property type="entry name" value="OEP"/>
    <property type="match status" value="2"/>
</dbReference>
<keyword evidence="7" id="KW-0998">Cell outer membrane</keyword>
<dbReference type="GO" id="GO:0009279">
    <property type="term" value="C:cell outer membrane"/>
    <property type="evidence" value="ECO:0007669"/>
    <property type="project" value="UniProtKB-SubCell"/>
</dbReference>
<accession>A0A956NK40</accession>
<keyword evidence="8" id="KW-0732">Signal</keyword>
<evidence type="ECO:0000256" key="2">
    <source>
        <dbReference type="ARBA" id="ARBA00007613"/>
    </source>
</evidence>
<dbReference type="InterPro" id="IPR051906">
    <property type="entry name" value="TolC-like"/>
</dbReference>
<evidence type="ECO:0000256" key="5">
    <source>
        <dbReference type="ARBA" id="ARBA00022692"/>
    </source>
</evidence>
<dbReference type="PANTHER" id="PTHR30026:SF20">
    <property type="entry name" value="OUTER MEMBRANE PROTEIN TOLC"/>
    <property type="match status" value="1"/>
</dbReference>
<dbReference type="AlphaFoldDB" id="A0A956NK40"/>
<keyword evidence="6" id="KW-0472">Membrane</keyword>
<keyword evidence="4" id="KW-1134">Transmembrane beta strand</keyword>
<evidence type="ECO:0000256" key="8">
    <source>
        <dbReference type="SAM" id="SignalP"/>
    </source>
</evidence>
<evidence type="ECO:0000256" key="1">
    <source>
        <dbReference type="ARBA" id="ARBA00004442"/>
    </source>
</evidence>
<dbReference type="GO" id="GO:0015562">
    <property type="term" value="F:efflux transmembrane transporter activity"/>
    <property type="evidence" value="ECO:0007669"/>
    <property type="project" value="InterPro"/>
</dbReference>
<dbReference type="InterPro" id="IPR003423">
    <property type="entry name" value="OMP_efflux"/>
</dbReference>
<name>A0A956NK40_UNCEI</name>
<dbReference type="GO" id="GO:1990281">
    <property type="term" value="C:efflux pump complex"/>
    <property type="evidence" value="ECO:0007669"/>
    <property type="project" value="TreeGrafter"/>
</dbReference>
<comment type="similarity">
    <text evidence="2">Belongs to the outer membrane factor (OMF) (TC 1.B.17) family.</text>
</comment>
<feature type="signal peptide" evidence="8">
    <location>
        <begin position="1"/>
        <end position="41"/>
    </location>
</feature>
<sequence length="513" mass="56647">MNRSRSGETKRRVGPVVSRSVLSAFLLSLLLSLLLTVSSNAADQTTERWTLNQCIESALEHNRRRAASEFAVAMAEAQHRQALSGYWPQIHLKGGIQRLDESPNFLFPASKIPIALPGAVSAGDASATAAGLLSLTDAQTSPNPSGDDTGLYVPVPEQNVQLTDPTSFLGSIDLVWLLWDGGMRKGYREQANGQVDMRRHQARRTDLEIVDSVYRYYYGAILAGQIHEVGRITLERMEATLGLTETMYREGSGRVNKTDYLDNKIMVESIRSLVASLEKNERMAQAALANAAGLSWRNSLEPADTEIPFDPVEMDLPELVDLAYANSPDWGQLEGGVRALEGALRTAKSGFFPKIAATGEVHKWWNDLGSGLATDTNKDGWIVGLMFELPIFDGFLTYNQVREASAHLAKTREEGELLREGIGLWVKDALLSLEAGQQQFDATRIAMESATENRDLNTRAYQAELVETGDVIQAQLVEALMQVQHYKIRYDHMMQRSRLHLVIGTAVAGMETP</sequence>
<protein>
    <submittedName>
        <fullName evidence="9">TolC family protein</fullName>
    </submittedName>
</protein>
<feature type="chain" id="PRO_5036936292" evidence="8">
    <location>
        <begin position="42"/>
        <end position="513"/>
    </location>
</feature>
<dbReference type="Gene3D" id="1.20.1600.10">
    <property type="entry name" value="Outer membrane efflux proteins (OEP)"/>
    <property type="match status" value="1"/>
</dbReference>
<evidence type="ECO:0000313" key="9">
    <source>
        <dbReference type="EMBL" id="MCA9758595.1"/>
    </source>
</evidence>
<keyword evidence="3" id="KW-0813">Transport</keyword>
<dbReference type="GO" id="GO:0015288">
    <property type="term" value="F:porin activity"/>
    <property type="evidence" value="ECO:0007669"/>
    <property type="project" value="TreeGrafter"/>
</dbReference>
<dbReference type="Proteomes" id="UP000739538">
    <property type="component" value="Unassembled WGS sequence"/>
</dbReference>
<evidence type="ECO:0000256" key="4">
    <source>
        <dbReference type="ARBA" id="ARBA00022452"/>
    </source>
</evidence>
<reference evidence="9" key="1">
    <citation type="submission" date="2020-04" db="EMBL/GenBank/DDBJ databases">
        <authorList>
            <person name="Zhang T."/>
        </authorList>
    </citation>
    <scope>NUCLEOTIDE SEQUENCE</scope>
    <source>
        <strain evidence="9">HKST-UBA02</strain>
    </source>
</reference>
<reference evidence="9" key="2">
    <citation type="journal article" date="2021" name="Microbiome">
        <title>Successional dynamics and alternative stable states in a saline activated sludge microbial community over 9 years.</title>
        <authorList>
            <person name="Wang Y."/>
            <person name="Ye J."/>
            <person name="Ju F."/>
            <person name="Liu L."/>
            <person name="Boyd J.A."/>
            <person name="Deng Y."/>
            <person name="Parks D.H."/>
            <person name="Jiang X."/>
            <person name="Yin X."/>
            <person name="Woodcroft B.J."/>
            <person name="Tyson G.W."/>
            <person name="Hugenholtz P."/>
            <person name="Polz M.F."/>
            <person name="Zhang T."/>
        </authorList>
    </citation>
    <scope>NUCLEOTIDE SEQUENCE</scope>
    <source>
        <strain evidence="9">HKST-UBA02</strain>
    </source>
</reference>
<evidence type="ECO:0000256" key="7">
    <source>
        <dbReference type="ARBA" id="ARBA00023237"/>
    </source>
</evidence>
<comment type="subcellular location">
    <subcellularLocation>
        <location evidence="1">Cell outer membrane</location>
    </subcellularLocation>
</comment>
<dbReference type="EMBL" id="JAGQHS010000190">
    <property type="protein sequence ID" value="MCA9758595.1"/>
    <property type="molecule type" value="Genomic_DNA"/>
</dbReference>
<organism evidence="9 10">
    <name type="scientific">Eiseniibacteriota bacterium</name>
    <dbReference type="NCBI Taxonomy" id="2212470"/>
    <lineage>
        <taxon>Bacteria</taxon>
        <taxon>Candidatus Eiseniibacteriota</taxon>
    </lineage>
</organism>
<evidence type="ECO:0000313" key="10">
    <source>
        <dbReference type="Proteomes" id="UP000739538"/>
    </source>
</evidence>
<evidence type="ECO:0000256" key="3">
    <source>
        <dbReference type="ARBA" id="ARBA00022448"/>
    </source>
</evidence>
<dbReference type="PANTHER" id="PTHR30026">
    <property type="entry name" value="OUTER MEMBRANE PROTEIN TOLC"/>
    <property type="match status" value="1"/>
</dbReference>
<gene>
    <name evidence="9" type="ORF">KDA27_22555</name>
</gene>
<keyword evidence="5" id="KW-0812">Transmembrane</keyword>
<comment type="caution">
    <text evidence="9">The sequence shown here is derived from an EMBL/GenBank/DDBJ whole genome shotgun (WGS) entry which is preliminary data.</text>
</comment>
<dbReference type="SUPFAM" id="SSF56954">
    <property type="entry name" value="Outer membrane efflux proteins (OEP)"/>
    <property type="match status" value="1"/>
</dbReference>
<evidence type="ECO:0000256" key="6">
    <source>
        <dbReference type="ARBA" id="ARBA00023136"/>
    </source>
</evidence>
<proteinExistence type="inferred from homology"/>